<keyword evidence="1" id="KW-1133">Transmembrane helix</keyword>
<reference evidence="2" key="1">
    <citation type="submission" date="2015-12" db="EMBL/GenBank/DDBJ databases">
        <title>Gene expression during late stages of embryo sac development: a critical building block for successful pollen-pistil interactions.</title>
        <authorList>
            <person name="Liu Y."/>
            <person name="Joly V."/>
            <person name="Sabar M."/>
            <person name="Matton D.P."/>
        </authorList>
    </citation>
    <scope>NUCLEOTIDE SEQUENCE</scope>
</reference>
<dbReference type="AlphaFoldDB" id="A0A0V0H1K0"/>
<accession>A0A0V0H1K0</accession>
<keyword evidence="1" id="KW-0472">Membrane</keyword>
<evidence type="ECO:0000256" key="1">
    <source>
        <dbReference type="SAM" id="Phobius"/>
    </source>
</evidence>
<feature type="transmembrane region" description="Helical" evidence="1">
    <location>
        <begin position="20"/>
        <end position="45"/>
    </location>
</feature>
<protein>
    <submittedName>
        <fullName evidence="2">Putative ovule protein</fullName>
    </submittedName>
</protein>
<name>A0A0V0H1K0_SOLCH</name>
<proteinExistence type="predicted"/>
<sequence length="62" mass="7519">MLHDTNRFYNTTSTKVFSNILMIYYSTVIFKNTSTFVRFFIIQIIHIEMIKYKKSQLFSIQI</sequence>
<evidence type="ECO:0000313" key="2">
    <source>
        <dbReference type="EMBL" id="JAP13366.1"/>
    </source>
</evidence>
<dbReference type="EMBL" id="GEDG01028164">
    <property type="protein sequence ID" value="JAP13366.1"/>
    <property type="molecule type" value="Transcribed_RNA"/>
</dbReference>
<organism evidence="2">
    <name type="scientific">Solanum chacoense</name>
    <name type="common">Chaco potato</name>
    <dbReference type="NCBI Taxonomy" id="4108"/>
    <lineage>
        <taxon>Eukaryota</taxon>
        <taxon>Viridiplantae</taxon>
        <taxon>Streptophyta</taxon>
        <taxon>Embryophyta</taxon>
        <taxon>Tracheophyta</taxon>
        <taxon>Spermatophyta</taxon>
        <taxon>Magnoliopsida</taxon>
        <taxon>eudicotyledons</taxon>
        <taxon>Gunneridae</taxon>
        <taxon>Pentapetalae</taxon>
        <taxon>asterids</taxon>
        <taxon>lamiids</taxon>
        <taxon>Solanales</taxon>
        <taxon>Solanaceae</taxon>
        <taxon>Solanoideae</taxon>
        <taxon>Solaneae</taxon>
        <taxon>Solanum</taxon>
    </lineage>
</organism>
<keyword evidence="1" id="KW-0812">Transmembrane</keyword>